<dbReference type="OrthoDB" id="6135373at2759"/>
<dbReference type="InterPro" id="IPR036388">
    <property type="entry name" value="WH-like_DNA-bd_sf"/>
</dbReference>
<gene>
    <name evidence="2" type="ORF">MGAL_10B045983</name>
</gene>
<sequence>MTSLNAGTTNEDYYCGLIYTELIEGPLRETDLLHRLVKLDVLAVEVRQCLVLMEKNGSICKTGGQETVWQLDSEIHSGDFSEDTIPSDSSLNDLCAGMENTSLQSTNDSTVPKSSLGIESLPPPAKRTISKRPAKDTNIKAASLTNGQNSFEPRRSNFEQTSPKTTPPASGEHSLESSLVPSLTSSTPNRSMNNSESMSSPDSSFDSFSDTSASGATGGSSRGCMMTQTVLQGDDQSSRVHQTGPNTQTISAGDINLETSAPVNFHQHTEIDPRLKPTLENLKKIISLFAEPNMNLKPKDVAQKCGLGQSKKAVNKLLYHLAKKKVLAVTTSDGKDPKWNKDPSAQYSERDLQEWAAEIEYGNTSSTTTTPGVMIRIVRGMDVVDPPRRLRYEVDQLV</sequence>
<feature type="compositionally biased region" description="Low complexity" evidence="1">
    <location>
        <begin position="176"/>
        <end position="215"/>
    </location>
</feature>
<dbReference type="AlphaFoldDB" id="A0A8B6GCM3"/>
<reference evidence="2" key="1">
    <citation type="submission" date="2018-11" db="EMBL/GenBank/DDBJ databases">
        <authorList>
            <person name="Alioto T."/>
            <person name="Alioto T."/>
        </authorList>
    </citation>
    <scope>NUCLEOTIDE SEQUENCE</scope>
</reference>
<feature type="region of interest" description="Disordered" evidence="1">
    <location>
        <begin position="101"/>
        <end position="224"/>
    </location>
</feature>
<dbReference type="EMBL" id="UYJE01008235">
    <property type="protein sequence ID" value="VDI62194.1"/>
    <property type="molecule type" value="Genomic_DNA"/>
</dbReference>
<accession>A0A8B6GCM3</accession>
<keyword evidence="3" id="KW-1185">Reference proteome</keyword>
<dbReference type="Proteomes" id="UP000596742">
    <property type="component" value="Unassembled WGS sequence"/>
</dbReference>
<feature type="region of interest" description="Disordered" evidence="1">
    <location>
        <begin position="233"/>
        <end position="252"/>
    </location>
</feature>
<feature type="compositionally biased region" description="Polar residues" evidence="1">
    <location>
        <begin position="158"/>
        <end position="168"/>
    </location>
</feature>
<protein>
    <submittedName>
        <fullName evidence="2">Uncharacterized protein</fullName>
    </submittedName>
</protein>
<evidence type="ECO:0000256" key="1">
    <source>
        <dbReference type="SAM" id="MobiDB-lite"/>
    </source>
</evidence>
<feature type="compositionally biased region" description="Polar residues" evidence="1">
    <location>
        <begin position="101"/>
        <end position="113"/>
    </location>
</feature>
<comment type="caution">
    <text evidence="2">The sequence shown here is derived from an EMBL/GenBank/DDBJ whole genome shotgun (WGS) entry which is preliminary data.</text>
</comment>
<evidence type="ECO:0000313" key="2">
    <source>
        <dbReference type="EMBL" id="VDI62194.1"/>
    </source>
</evidence>
<dbReference type="Gene3D" id="1.10.10.10">
    <property type="entry name" value="Winged helix-like DNA-binding domain superfamily/Winged helix DNA-binding domain"/>
    <property type="match status" value="1"/>
</dbReference>
<organism evidence="2 3">
    <name type="scientific">Mytilus galloprovincialis</name>
    <name type="common">Mediterranean mussel</name>
    <dbReference type="NCBI Taxonomy" id="29158"/>
    <lineage>
        <taxon>Eukaryota</taxon>
        <taxon>Metazoa</taxon>
        <taxon>Spiralia</taxon>
        <taxon>Lophotrochozoa</taxon>
        <taxon>Mollusca</taxon>
        <taxon>Bivalvia</taxon>
        <taxon>Autobranchia</taxon>
        <taxon>Pteriomorphia</taxon>
        <taxon>Mytilida</taxon>
        <taxon>Mytiloidea</taxon>
        <taxon>Mytilidae</taxon>
        <taxon>Mytilinae</taxon>
        <taxon>Mytilus</taxon>
    </lineage>
</organism>
<name>A0A8B6GCM3_MYTGA</name>
<proteinExistence type="predicted"/>
<evidence type="ECO:0000313" key="3">
    <source>
        <dbReference type="Proteomes" id="UP000596742"/>
    </source>
</evidence>